<proteinExistence type="predicted"/>
<dbReference type="Proteomes" id="UP000053732">
    <property type="component" value="Unassembled WGS sequence"/>
</dbReference>
<evidence type="ECO:0000313" key="2">
    <source>
        <dbReference type="EMBL" id="CRL27361.1"/>
    </source>
</evidence>
<evidence type="ECO:0000313" key="3">
    <source>
        <dbReference type="Proteomes" id="UP000053732"/>
    </source>
</evidence>
<reference evidence="2 3" key="1">
    <citation type="journal article" date="2014" name="Nat. Commun.">
        <title>Multiple recent horizontal transfers of a large genomic region in cheese making fungi.</title>
        <authorList>
            <person name="Cheeseman K."/>
            <person name="Ropars J."/>
            <person name="Renault P."/>
            <person name="Dupont J."/>
            <person name="Gouzy J."/>
            <person name="Branca A."/>
            <person name="Abraham A.L."/>
            <person name="Ceppi M."/>
            <person name="Conseiller E."/>
            <person name="Debuchy R."/>
            <person name="Malagnac F."/>
            <person name="Goarin A."/>
            <person name="Silar P."/>
            <person name="Lacoste S."/>
            <person name="Sallet E."/>
            <person name="Bensimon A."/>
            <person name="Giraud T."/>
            <person name="Brygoo Y."/>
        </authorList>
    </citation>
    <scope>NUCLEOTIDE SEQUENCE [LARGE SCALE GENOMIC DNA]</scope>
    <source>
        <strain evidence="3">FM 013</strain>
    </source>
</reference>
<keyword evidence="3" id="KW-1185">Reference proteome</keyword>
<dbReference type="AlphaFoldDB" id="A0A0G4PMJ1"/>
<accession>A0A0G4PMJ1</accession>
<organism evidence="2 3">
    <name type="scientific">Penicillium camemberti (strain FM 013)</name>
    <dbReference type="NCBI Taxonomy" id="1429867"/>
    <lineage>
        <taxon>Eukaryota</taxon>
        <taxon>Fungi</taxon>
        <taxon>Dikarya</taxon>
        <taxon>Ascomycota</taxon>
        <taxon>Pezizomycotina</taxon>
        <taxon>Eurotiomycetes</taxon>
        <taxon>Eurotiomycetidae</taxon>
        <taxon>Eurotiales</taxon>
        <taxon>Aspergillaceae</taxon>
        <taxon>Penicillium</taxon>
    </lineage>
</organism>
<dbReference type="EMBL" id="HG793155">
    <property type="protein sequence ID" value="CRL27361.1"/>
    <property type="molecule type" value="Genomic_DNA"/>
</dbReference>
<sequence>MISAVAVRHWPHDALSTEVRRVRGIFAIGPYRRTLVSKTYRLGVEGPERPTMTITGRHGIRNEATESRSATSGAVQMQPRRGGWSGACGIEDSMMELCRCDGGRWNE</sequence>
<gene>
    <name evidence="2" type="ORF">PCAMFM013_S022g000041</name>
</gene>
<evidence type="ECO:0000256" key="1">
    <source>
        <dbReference type="SAM" id="MobiDB-lite"/>
    </source>
</evidence>
<protein>
    <submittedName>
        <fullName evidence="2">Str. FM013</fullName>
    </submittedName>
</protein>
<feature type="region of interest" description="Disordered" evidence="1">
    <location>
        <begin position="63"/>
        <end position="82"/>
    </location>
</feature>
<name>A0A0G4PMJ1_PENC3</name>